<organism evidence="6 7">
    <name type="scientific">Acrodontium crateriforme</name>
    <dbReference type="NCBI Taxonomy" id="150365"/>
    <lineage>
        <taxon>Eukaryota</taxon>
        <taxon>Fungi</taxon>
        <taxon>Dikarya</taxon>
        <taxon>Ascomycota</taxon>
        <taxon>Pezizomycotina</taxon>
        <taxon>Dothideomycetes</taxon>
        <taxon>Dothideomycetidae</taxon>
        <taxon>Mycosphaerellales</taxon>
        <taxon>Teratosphaeriaceae</taxon>
        <taxon>Acrodontium</taxon>
    </lineage>
</organism>
<dbReference type="GO" id="GO:0005634">
    <property type="term" value="C:nucleus"/>
    <property type="evidence" value="ECO:0007669"/>
    <property type="project" value="TreeGrafter"/>
</dbReference>
<feature type="region of interest" description="Disordered" evidence="5">
    <location>
        <begin position="930"/>
        <end position="954"/>
    </location>
</feature>
<feature type="compositionally biased region" description="Basic and acidic residues" evidence="5">
    <location>
        <begin position="321"/>
        <end position="344"/>
    </location>
</feature>
<dbReference type="InterPro" id="IPR038286">
    <property type="entry name" value="IPK_sf"/>
</dbReference>
<dbReference type="EMBL" id="CP138592">
    <property type="protein sequence ID" value="WPH04667.1"/>
    <property type="molecule type" value="Genomic_DNA"/>
</dbReference>
<dbReference type="GO" id="GO:0032958">
    <property type="term" value="P:inositol phosphate biosynthetic process"/>
    <property type="evidence" value="ECO:0007669"/>
    <property type="project" value="InterPro"/>
</dbReference>
<feature type="region of interest" description="Disordered" evidence="5">
    <location>
        <begin position="402"/>
        <end position="579"/>
    </location>
</feature>
<feature type="compositionally biased region" description="Low complexity" evidence="5">
    <location>
        <begin position="860"/>
        <end position="873"/>
    </location>
</feature>
<evidence type="ECO:0000256" key="3">
    <source>
        <dbReference type="ARBA" id="ARBA00022777"/>
    </source>
</evidence>
<keyword evidence="2 4" id="KW-0808">Transferase</keyword>
<feature type="compositionally biased region" description="Low complexity" evidence="5">
    <location>
        <begin position="557"/>
        <end position="567"/>
    </location>
</feature>
<evidence type="ECO:0000256" key="4">
    <source>
        <dbReference type="RuleBase" id="RU363090"/>
    </source>
</evidence>
<evidence type="ECO:0000256" key="5">
    <source>
        <dbReference type="SAM" id="MobiDB-lite"/>
    </source>
</evidence>
<dbReference type="GO" id="GO:0046854">
    <property type="term" value="P:phosphatidylinositol phosphate biosynthetic process"/>
    <property type="evidence" value="ECO:0007669"/>
    <property type="project" value="TreeGrafter"/>
</dbReference>
<feature type="region of interest" description="Disordered" evidence="5">
    <location>
        <begin position="213"/>
        <end position="382"/>
    </location>
</feature>
<feature type="compositionally biased region" description="Basic and acidic residues" evidence="5">
    <location>
        <begin position="423"/>
        <end position="435"/>
    </location>
</feature>
<dbReference type="InterPro" id="IPR005522">
    <property type="entry name" value="IPK"/>
</dbReference>
<gene>
    <name evidence="6" type="ORF">R9X50_00756000</name>
</gene>
<dbReference type="GO" id="GO:0005737">
    <property type="term" value="C:cytoplasm"/>
    <property type="evidence" value="ECO:0007669"/>
    <property type="project" value="TreeGrafter"/>
</dbReference>
<dbReference type="GO" id="GO:0000824">
    <property type="term" value="F:inositol-1,4,5,6-tetrakisphosphate 3-kinase activity"/>
    <property type="evidence" value="ECO:0007669"/>
    <property type="project" value="TreeGrafter"/>
</dbReference>
<evidence type="ECO:0000256" key="1">
    <source>
        <dbReference type="ARBA" id="ARBA00007374"/>
    </source>
</evidence>
<feature type="region of interest" description="Disordered" evidence="5">
    <location>
        <begin position="1"/>
        <end position="104"/>
    </location>
</feature>
<dbReference type="EC" id="2.7.-.-" evidence="4"/>
<dbReference type="GO" id="GO:0008440">
    <property type="term" value="F:inositol-1,4,5-trisphosphate 3-kinase activity"/>
    <property type="evidence" value="ECO:0007669"/>
    <property type="project" value="TreeGrafter"/>
</dbReference>
<feature type="region of interest" description="Disordered" evidence="5">
    <location>
        <begin position="655"/>
        <end position="680"/>
    </location>
</feature>
<feature type="compositionally biased region" description="Polar residues" evidence="5">
    <location>
        <begin position="152"/>
        <end position="162"/>
    </location>
</feature>
<feature type="compositionally biased region" description="Polar residues" evidence="5">
    <location>
        <begin position="930"/>
        <end position="941"/>
    </location>
</feature>
<dbReference type="Proteomes" id="UP001303373">
    <property type="component" value="Chromosome 13"/>
</dbReference>
<feature type="region of interest" description="Disordered" evidence="5">
    <location>
        <begin position="846"/>
        <end position="893"/>
    </location>
</feature>
<dbReference type="PANTHER" id="PTHR12400:SF21">
    <property type="entry name" value="KINASE"/>
    <property type="match status" value="1"/>
</dbReference>
<feature type="compositionally biased region" description="Polar residues" evidence="5">
    <location>
        <begin position="122"/>
        <end position="133"/>
    </location>
</feature>
<keyword evidence="3 4" id="KW-0418">Kinase</keyword>
<dbReference type="Pfam" id="PF03770">
    <property type="entry name" value="IPK"/>
    <property type="match status" value="1"/>
</dbReference>
<dbReference type="SUPFAM" id="SSF56104">
    <property type="entry name" value="SAICAR synthase-like"/>
    <property type="match status" value="1"/>
</dbReference>
<feature type="compositionally biased region" description="Polar residues" evidence="5">
    <location>
        <begin position="846"/>
        <end position="859"/>
    </location>
</feature>
<dbReference type="PANTHER" id="PTHR12400">
    <property type="entry name" value="INOSITOL POLYPHOSPHATE KINASE"/>
    <property type="match status" value="1"/>
</dbReference>
<evidence type="ECO:0000313" key="7">
    <source>
        <dbReference type="Proteomes" id="UP001303373"/>
    </source>
</evidence>
<sequence>MPAHCLPGHNQAPGSPPPISPVRWGHVTAVRTSDTPSGPGDHDLQSHSRSPPDSSLRRITSPVARTTKPVAVAVPEPVRRRSTHLAHSNHSSPPGAHFQNAVRAQLSERDSIFATHYVSGGSPVNSPTIQSFPDPSADDAEKGPLDMALSSAPRSSNDLTSHFSKDLPPSFYQHQPFFPQHTPIRSTRSALPINWHRRSLYDLQELKLPESPSPIREIYHGGTPTAMTEPKQDSNPATPIATPSKPYDSHDFASSAERQQYRSWRQGKAKMSGMTIAESQRWQNKPDPSVDKFIDAQLPKADLQSTTARSRKASHYMGLFRENEAEESRRLADKEKHNRDEPMSQRKPSSGFDEQSEEEEEPIGHDVQAIEEGGSVTVSQDDMAQKLPIDLLAEIRNHHYLAPNATGSSSYPKTVPAQDESSEPIREQRRQVVRGEDEDSDGERIVEAQYYPHQGLQIGDSPTEEQMAMRKQPPPVPVVNDNAKDKDTNENVEIALRTGTTSNLMHGDFVSSRLQSDEPFEPLPPSMLPPDQSASESEGESDFSGYDSTASEEADDTTPTATPKSKAPIAQNPPKPIGAVELKPYKHQVGGHTRIYKFSRRAVCKQLNSKENVFYETVEKHHPELLGFMPRYIGVLNVTYRKDAKKRKQAQLDALAQNGKSDSQHAGAEESSAKASQLDQQRIISRTQQMPSSVPQVVFENNRHLIPDNLFRIPPRAITPDYAKPRFCALGERGHSEDGASLQRPSTLRADSSWGFTSVNSRLRDHVLREVFTSPVIHRHGRGERSHHGRGLRRIHKSDQIEIALERQSSADVSELMSTGISPRKQVVRNQLERRRLDDNDRAATSLSRLLSETPVNNLSKSAEASEAEQAVASERHHRRRHSGGGLTRKATDIEAKHGDLEYHENDPYNAEGENDVFAMDDVKRELTAPTMSRGGNSANEVSIAPDEKADDQSMPKLDAPIVFAPAIEPRNPETSLVQHDDRVEHFLLLEDLTAGMQKPCVLDLKMGTRQYGVEANEKKQASQRRKCKTTTSRELGVRVCGMQVYNVKEQSYIFEDKYIGRDLTAGKEFKAALTRFFFDGIGHASALKHIPSVLEKINLLDRLIRDLPGYRLYASSLLMIYDRGNADENGKTRPDDPNDKTEEKPTQYPDIKLKIVDFANCVTAEDMEEILRRKPCPPSNPSDIDRGYLRGLRTLRIYFQKIWEELYHQKYVERGEGDGMALDQRGYSGATTRKGWSDSIMEDPGEVSI</sequence>
<name>A0AAQ3ME07_9PEZI</name>
<feature type="region of interest" description="Disordered" evidence="5">
    <location>
        <begin position="1126"/>
        <end position="1147"/>
    </location>
</feature>
<accession>A0AAQ3ME07</accession>
<feature type="region of interest" description="Disordered" evidence="5">
    <location>
        <begin position="117"/>
        <end position="166"/>
    </location>
</feature>
<protein>
    <recommendedName>
        <fullName evidence="4">Kinase</fullName>
        <ecNumber evidence="4">2.7.-.-</ecNumber>
    </recommendedName>
</protein>
<proteinExistence type="inferred from homology"/>
<comment type="similarity">
    <text evidence="1 4">Belongs to the inositol phosphokinase (IPK) family.</text>
</comment>
<evidence type="ECO:0000256" key="2">
    <source>
        <dbReference type="ARBA" id="ARBA00022679"/>
    </source>
</evidence>
<keyword evidence="7" id="KW-1185">Reference proteome</keyword>
<evidence type="ECO:0000313" key="6">
    <source>
        <dbReference type="EMBL" id="WPH04667.1"/>
    </source>
</evidence>
<reference evidence="6 7" key="1">
    <citation type="submission" date="2023-11" db="EMBL/GenBank/DDBJ databases">
        <title>An acidophilic fungus is an integral part of prey digestion in a carnivorous sundew plant.</title>
        <authorList>
            <person name="Tsai I.J."/>
        </authorList>
    </citation>
    <scope>NUCLEOTIDE SEQUENCE [LARGE SCALE GENOMIC DNA]</scope>
    <source>
        <strain evidence="6">169a</strain>
    </source>
</reference>
<dbReference type="AlphaFoldDB" id="A0AAQ3ME07"/>
<dbReference type="Gene3D" id="3.30.470.160">
    <property type="entry name" value="Inositol polyphosphate kinase"/>
    <property type="match status" value="1"/>
</dbReference>